<dbReference type="NCBIfam" id="TIGR02643">
    <property type="entry name" value="T_phosphoryl"/>
    <property type="match status" value="1"/>
</dbReference>
<sequence>MAIPQEIIKTKRNGQPLNQAEIRQFVKGLTDDSFSDSQAAALAMAIYLNGMAVNEIVELTLAMRDSGTVLNWQGRLNGPVVDKHSTGGVGDKVTLMLAPMVAACGAFMPSIAGRGLGHTGGTVDKLEAIPGYSCTQSLSRIEQLLPQLGCLIVGQSSELAPADRRLYGIRDVTATVESIPLITASILSKKLSEGLDALVMDVKVGNGAIMATANDATALASSIVNTATGAGVATRALITDMNQILGTTAGNALEVMETLDYLSGKYREPRLHQLTLELGANMLMLGGLYSDKAAAIAALEHSLSSGKAAEIFSKMVAELGGPADLLDKPQQYLASAPVVQDIIAPQSGYLQYHNTVGLGMAVVRLGGGRSHPSQQINPAVGFSHILPTGNKVQQGDRLASVHAASTDAAAIACQEYLAALTVSQENTTALPLVHHTIG</sequence>
<evidence type="ECO:0000256" key="7">
    <source>
        <dbReference type="HAMAP-Rule" id="MF_01628"/>
    </source>
</evidence>
<dbReference type="InterPro" id="IPR017872">
    <property type="entry name" value="Pyrmidine_PPase_CS"/>
</dbReference>
<reference evidence="9 10" key="1">
    <citation type="submission" date="2015-03" db="EMBL/GenBank/DDBJ databases">
        <title>Draft genome sequences of two protease-producing strains of Arsukibacterium isolated from two cold and alkaline environments.</title>
        <authorList>
            <person name="Lylloff J.E."/>
            <person name="Skov L.B."/>
            <person name="Jepsen M."/>
            <person name="Hallin P.F."/>
            <person name="Sorensen S.J."/>
            <person name="Stougaard P."/>
            <person name="Glaring M.A."/>
        </authorList>
    </citation>
    <scope>NUCLEOTIDE SEQUENCE [LARGE SCALE GENOMIC DNA]</scope>
    <source>
        <strain evidence="9 10">GCM72</strain>
    </source>
</reference>
<protein>
    <recommendedName>
        <fullName evidence="3 7">Thymidine phosphorylase</fullName>
        <ecNumber evidence="3 7">2.4.2.4</ecNumber>
    </recommendedName>
    <alternativeName>
        <fullName evidence="7">TdRPase</fullName>
    </alternativeName>
</protein>
<name>A0A0M2V0Y9_9GAMM</name>
<dbReference type="GO" id="GO:0046104">
    <property type="term" value="P:thymidine metabolic process"/>
    <property type="evidence" value="ECO:0007669"/>
    <property type="project" value="UniProtKB-UniRule"/>
</dbReference>
<dbReference type="UniPathway" id="UPA00578">
    <property type="reaction ID" value="UER00638"/>
</dbReference>
<evidence type="ECO:0000256" key="1">
    <source>
        <dbReference type="ARBA" id="ARBA00006915"/>
    </source>
</evidence>
<dbReference type="RefSeq" id="WP_046558473.1">
    <property type="nucleotide sequence ID" value="NZ_LAHO01000015.1"/>
</dbReference>
<dbReference type="Gene3D" id="3.90.1170.30">
    <property type="entry name" value="Pyrimidine nucleoside phosphorylase-like, C-terminal domain"/>
    <property type="match status" value="1"/>
</dbReference>
<dbReference type="InterPro" id="IPR000053">
    <property type="entry name" value="Thymidine/pyrmidine_PPase"/>
</dbReference>
<comment type="catalytic activity">
    <reaction evidence="6 7">
        <text>thymidine + phosphate = 2-deoxy-alpha-D-ribose 1-phosphate + thymine</text>
        <dbReference type="Rhea" id="RHEA:16037"/>
        <dbReference type="ChEBI" id="CHEBI:17748"/>
        <dbReference type="ChEBI" id="CHEBI:17821"/>
        <dbReference type="ChEBI" id="CHEBI:43474"/>
        <dbReference type="ChEBI" id="CHEBI:57259"/>
        <dbReference type="EC" id="2.4.2.4"/>
    </reaction>
</comment>
<dbReference type="SMART" id="SM00941">
    <property type="entry name" value="PYNP_C"/>
    <property type="match status" value="1"/>
</dbReference>
<evidence type="ECO:0000256" key="6">
    <source>
        <dbReference type="ARBA" id="ARBA00048550"/>
    </source>
</evidence>
<dbReference type="PATRIC" id="fig|336831.14.peg.1108"/>
<dbReference type="EC" id="2.4.2.4" evidence="3 7"/>
<dbReference type="InterPro" id="IPR000312">
    <property type="entry name" value="Glycosyl_Trfase_fam3"/>
</dbReference>
<dbReference type="Pfam" id="PF02885">
    <property type="entry name" value="Glycos_trans_3N"/>
    <property type="match status" value="1"/>
</dbReference>
<dbReference type="InterPro" id="IPR035902">
    <property type="entry name" value="Nuc_phospho_transferase"/>
</dbReference>
<dbReference type="PANTHER" id="PTHR10515">
    <property type="entry name" value="THYMIDINE PHOSPHORYLASE"/>
    <property type="match status" value="1"/>
</dbReference>
<evidence type="ECO:0000259" key="8">
    <source>
        <dbReference type="SMART" id="SM00941"/>
    </source>
</evidence>
<dbReference type="FunFam" id="3.40.1030.10:FF:000003">
    <property type="entry name" value="Pyrimidine-nucleoside phosphorylase"/>
    <property type="match status" value="1"/>
</dbReference>
<dbReference type="OrthoDB" id="9763887at2"/>
<comment type="caution">
    <text evidence="9">The sequence shown here is derived from an EMBL/GenBank/DDBJ whole genome shotgun (WGS) entry which is preliminary data.</text>
</comment>
<evidence type="ECO:0000313" key="9">
    <source>
        <dbReference type="EMBL" id="KKO44547.1"/>
    </source>
</evidence>
<keyword evidence="4 7" id="KW-0328">Glycosyltransferase</keyword>
<dbReference type="NCBIfam" id="TIGR02644">
    <property type="entry name" value="Y_phosphoryl"/>
    <property type="match status" value="1"/>
</dbReference>
<keyword evidence="5 7" id="KW-0808">Transferase</keyword>
<comment type="pathway">
    <text evidence="7">Pyrimidine metabolism; dTMP biosynthesis via salvage pathway; dTMP from thymine: step 1/2.</text>
</comment>
<dbReference type="InterPro" id="IPR013465">
    <property type="entry name" value="Thymidine_Pase"/>
</dbReference>
<dbReference type="GO" id="GO:0006206">
    <property type="term" value="P:pyrimidine nucleobase metabolic process"/>
    <property type="evidence" value="ECO:0007669"/>
    <property type="project" value="InterPro"/>
</dbReference>
<dbReference type="InterPro" id="IPR013102">
    <property type="entry name" value="PYNP_C"/>
</dbReference>
<dbReference type="SUPFAM" id="SSF52418">
    <property type="entry name" value="Nucleoside phosphorylase/phosphoribosyltransferase catalytic domain"/>
    <property type="match status" value="1"/>
</dbReference>
<dbReference type="GO" id="GO:0009032">
    <property type="term" value="F:thymidine phosphorylase activity"/>
    <property type="evidence" value="ECO:0007669"/>
    <property type="project" value="UniProtKB-UniRule"/>
</dbReference>
<dbReference type="InterPro" id="IPR036566">
    <property type="entry name" value="PYNP-like_C_sf"/>
</dbReference>
<organism evidence="9 10">
    <name type="scientific">Arsukibacterium ikkense</name>
    <dbReference type="NCBI Taxonomy" id="336831"/>
    <lineage>
        <taxon>Bacteria</taxon>
        <taxon>Pseudomonadati</taxon>
        <taxon>Pseudomonadota</taxon>
        <taxon>Gammaproteobacteria</taxon>
        <taxon>Chromatiales</taxon>
        <taxon>Chromatiaceae</taxon>
        <taxon>Arsukibacterium</taxon>
    </lineage>
</organism>
<accession>A0A0M2V0Y9</accession>
<dbReference type="EMBL" id="LAHO01000015">
    <property type="protein sequence ID" value="KKO44547.1"/>
    <property type="molecule type" value="Genomic_DNA"/>
</dbReference>
<proteinExistence type="inferred from homology"/>
<dbReference type="GO" id="GO:0004645">
    <property type="term" value="F:1,4-alpha-oligoglucan phosphorylase activity"/>
    <property type="evidence" value="ECO:0007669"/>
    <property type="project" value="InterPro"/>
</dbReference>
<evidence type="ECO:0000256" key="4">
    <source>
        <dbReference type="ARBA" id="ARBA00022676"/>
    </source>
</evidence>
<dbReference type="Gene3D" id="3.40.1030.10">
    <property type="entry name" value="Nucleoside phosphorylase/phosphoribosyltransferase catalytic domain"/>
    <property type="match status" value="1"/>
</dbReference>
<dbReference type="HAMAP" id="MF_01628">
    <property type="entry name" value="Thymid_phosp"/>
    <property type="match status" value="1"/>
</dbReference>
<keyword evidence="10" id="KW-1185">Reference proteome</keyword>
<dbReference type="Proteomes" id="UP000034228">
    <property type="component" value="Unassembled WGS sequence"/>
</dbReference>
<dbReference type="NCBIfam" id="NF004490">
    <property type="entry name" value="PRK05820.1"/>
    <property type="match status" value="1"/>
</dbReference>
<dbReference type="Gene3D" id="1.20.970.10">
    <property type="entry name" value="Transferase, Pyrimidine Nucleoside Phosphorylase, Chain C"/>
    <property type="match status" value="1"/>
</dbReference>
<dbReference type="PROSITE" id="PS00647">
    <property type="entry name" value="THYMID_PHOSPHORYLASE"/>
    <property type="match status" value="1"/>
</dbReference>
<comment type="subunit">
    <text evidence="2 7">Homodimer.</text>
</comment>
<dbReference type="SUPFAM" id="SSF54680">
    <property type="entry name" value="Pyrimidine nucleoside phosphorylase C-terminal domain"/>
    <property type="match status" value="1"/>
</dbReference>
<dbReference type="PANTHER" id="PTHR10515:SF0">
    <property type="entry name" value="THYMIDINE PHOSPHORYLASE"/>
    <property type="match status" value="1"/>
</dbReference>
<dbReference type="InterPro" id="IPR018090">
    <property type="entry name" value="Pyrmidine_PPas_bac/euk"/>
</dbReference>
<dbReference type="PIRSF" id="PIRSF000478">
    <property type="entry name" value="TP_PyNP"/>
    <property type="match status" value="1"/>
</dbReference>
<dbReference type="InterPro" id="IPR017459">
    <property type="entry name" value="Glycosyl_Trfase_fam3_N_dom"/>
</dbReference>
<evidence type="ECO:0000313" key="10">
    <source>
        <dbReference type="Proteomes" id="UP000034228"/>
    </source>
</evidence>
<dbReference type="InterPro" id="IPR036320">
    <property type="entry name" value="Glycosyl_Trfase_fam3_N_dom_sf"/>
</dbReference>
<dbReference type="AlphaFoldDB" id="A0A0M2V0Y9"/>
<dbReference type="Pfam" id="PF00591">
    <property type="entry name" value="Glycos_transf_3"/>
    <property type="match status" value="1"/>
</dbReference>
<evidence type="ECO:0000256" key="3">
    <source>
        <dbReference type="ARBA" id="ARBA00011892"/>
    </source>
</evidence>
<dbReference type="GO" id="GO:0005829">
    <property type="term" value="C:cytosol"/>
    <property type="evidence" value="ECO:0007669"/>
    <property type="project" value="TreeGrafter"/>
</dbReference>
<comment type="function">
    <text evidence="7">The enzymes which catalyze the reversible phosphorolysis of pyrimidine nucleosides are involved in the degradation of these compounds and in their utilization as carbon and energy sources, or in the rescue of pyrimidine bases for nucleotide synthesis.</text>
</comment>
<dbReference type="SUPFAM" id="SSF47648">
    <property type="entry name" value="Nucleoside phosphorylase/phosphoribosyltransferase N-terminal domain"/>
    <property type="match status" value="1"/>
</dbReference>
<evidence type="ECO:0000256" key="5">
    <source>
        <dbReference type="ARBA" id="ARBA00022679"/>
    </source>
</evidence>
<dbReference type="Pfam" id="PF07831">
    <property type="entry name" value="PYNP_C"/>
    <property type="match status" value="1"/>
</dbReference>
<gene>
    <name evidence="7" type="primary">deoA</name>
    <name evidence="9" type="ORF">WG68_14695</name>
</gene>
<feature type="domain" description="Pyrimidine nucleoside phosphorylase C-terminal" evidence="8">
    <location>
        <begin position="349"/>
        <end position="423"/>
    </location>
</feature>
<evidence type="ECO:0000256" key="2">
    <source>
        <dbReference type="ARBA" id="ARBA00011738"/>
    </source>
</evidence>
<dbReference type="STRING" id="336831.WG68_14695"/>
<comment type="similarity">
    <text evidence="1 7">Belongs to the thymidine/pyrimidine-nucleoside phosphorylase family.</text>
</comment>